<feature type="transmembrane region" description="Helical" evidence="1">
    <location>
        <begin position="271"/>
        <end position="289"/>
    </location>
</feature>
<protein>
    <submittedName>
        <fullName evidence="2">Uncharacterized protein</fullName>
    </submittedName>
</protein>
<organism evidence="2 3">
    <name type="scientific">Photobacterium lipolyticum</name>
    <dbReference type="NCBI Taxonomy" id="266810"/>
    <lineage>
        <taxon>Bacteria</taxon>
        <taxon>Pseudomonadati</taxon>
        <taxon>Pseudomonadota</taxon>
        <taxon>Gammaproteobacteria</taxon>
        <taxon>Vibrionales</taxon>
        <taxon>Vibrionaceae</taxon>
        <taxon>Photobacterium</taxon>
    </lineage>
</organism>
<keyword evidence="3" id="KW-1185">Reference proteome</keyword>
<dbReference type="EMBL" id="PYMC01000013">
    <property type="protein sequence ID" value="PSW03699.1"/>
    <property type="molecule type" value="Genomic_DNA"/>
</dbReference>
<gene>
    <name evidence="2" type="ORF">C9I89_16315</name>
</gene>
<evidence type="ECO:0000313" key="2">
    <source>
        <dbReference type="EMBL" id="PSW03699.1"/>
    </source>
</evidence>
<sequence length="350" mass="39929">MKKPASFEVTPEMVRAIYGAQRLLSHIATDGDSSLERDIADQIVKAKYRLIADCWGPDAESEFLFNYDLLAKLAYPVTLESLDAILPEQTEGDSEDKRLKTKAEMTVRNYRRITFYSLIMLVFLQAYWLCGAELRGNLIKLQSGYYELVAQPEKLENKSFLELHILEQEIIANYQVLKRWNLFYVPDEQDSTSYFAISADPKTEVPAGFILEQLNTSFYSHLVAANFVLNTFQSYLLPLLYGLFGALIFVLRGLLNEIRMLTYTRHTELRYRLRLILGALAGMIIGWFFKPDEAEALASLSPMAMAFLMGYNVDVLFSMMDKVVDSIRRQTVQQGGPTSIPSVAKDNTRE</sequence>
<feature type="transmembrane region" description="Helical" evidence="1">
    <location>
        <begin position="113"/>
        <end position="129"/>
    </location>
</feature>
<keyword evidence="1" id="KW-0472">Membrane</keyword>
<dbReference type="OrthoDB" id="112250at2"/>
<dbReference type="RefSeq" id="WP_107284390.1">
    <property type="nucleotide sequence ID" value="NZ_PYMC01000013.1"/>
</dbReference>
<dbReference type="AlphaFoldDB" id="A0A2T3MUQ9"/>
<evidence type="ECO:0000256" key="1">
    <source>
        <dbReference type="SAM" id="Phobius"/>
    </source>
</evidence>
<comment type="caution">
    <text evidence="2">The sequence shown here is derived from an EMBL/GenBank/DDBJ whole genome shotgun (WGS) entry which is preliminary data.</text>
</comment>
<reference evidence="2 3" key="1">
    <citation type="submission" date="2018-03" db="EMBL/GenBank/DDBJ databases">
        <title>Whole genome sequencing of Histamine producing bacteria.</title>
        <authorList>
            <person name="Butler K."/>
        </authorList>
    </citation>
    <scope>NUCLEOTIDE SEQUENCE [LARGE SCALE GENOMIC DNA]</scope>
    <source>
        <strain evidence="2 3">DSM 16190</strain>
    </source>
</reference>
<name>A0A2T3MUQ9_9GAMM</name>
<feature type="transmembrane region" description="Helical" evidence="1">
    <location>
        <begin position="301"/>
        <end position="320"/>
    </location>
</feature>
<proteinExistence type="predicted"/>
<dbReference type="Proteomes" id="UP000240904">
    <property type="component" value="Unassembled WGS sequence"/>
</dbReference>
<feature type="transmembrane region" description="Helical" evidence="1">
    <location>
        <begin position="232"/>
        <end position="251"/>
    </location>
</feature>
<keyword evidence="1" id="KW-0812">Transmembrane</keyword>
<keyword evidence="1" id="KW-1133">Transmembrane helix</keyword>
<evidence type="ECO:0000313" key="3">
    <source>
        <dbReference type="Proteomes" id="UP000240904"/>
    </source>
</evidence>
<accession>A0A2T3MUQ9</accession>